<protein>
    <submittedName>
        <fullName evidence="3">Uncharacterized protein</fullName>
    </submittedName>
</protein>
<sequence>KVLIWKTNFDANTPSIDPTKNKYANITDYVTTSRTSLEDQQKNRSQITSLQAKTQPETSDERQARKVNITEKQT</sequence>
<dbReference type="EMBL" id="CAJOBI010177648">
    <property type="protein sequence ID" value="CAF4913745.1"/>
    <property type="molecule type" value="Genomic_DNA"/>
</dbReference>
<evidence type="ECO:0000313" key="4">
    <source>
        <dbReference type="Proteomes" id="UP000676336"/>
    </source>
</evidence>
<organism evidence="3 4">
    <name type="scientific">Rotaria magnacalcarata</name>
    <dbReference type="NCBI Taxonomy" id="392030"/>
    <lineage>
        <taxon>Eukaryota</taxon>
        <taxon>Metazoa</taxon>
        <taxon>Spiralia</taxon>
        <taxon>Gnathifera</taxon>
        <taxon>Rotifera</taxon>
        <taxon>Eurotatoria</taxon>
        <taxon>Bdelloidea</taxon>
        <taxon>Philodinida</taxon>
        <taxon>Philodinidae</taxon>
        <taxon>Rotaria</taxon>
    </lineage>
</organism>
<feature type="non-terminal residue" evidence="3">
    <location>
        <position position="1"/>
    </location>
</feature>
<reference evidence="3" key="1">
    <citation type="submission" date="2021-02" db="EMBL/GenBank/DDBJ databases">
        <authorList>
            <person name="Nowell W R."/>
        </authorList>
    </citation>
    <scope>NUCLEOTIDE SEQUENCE</scope>
</reference>
<gene>
    <name evidence="2" type="ORF">GIL414_LOCUS48140</name>
    <name evidence="3" type="ORF">SMN809_LOCUS52350</name>
</gene>
<accession>A0A8S3CRZ7</accession>
<comment type="caution">
    <text evidence="3">The sequence shown here is derived from an EMBL/GenBank/DDBJ whole genome shotgun (WGS) entry which is preliminary data.</text>
</comment>
<feature type="compositionally biased region" description="Polar residues" evidence="1">
    <location>
        <begin position="43"/>
        <end position="57"/>
    </location>
</feature>
<proteinExistence type="predicted"/>
<dbReference type="AlphaFoldDB" id="A0A8S3CRZ7"/>
<name>A0A8S3CRZ7_9BILA</name>
<evidence type="ECO:0000256" key="1">
    <source>
        <dbReference type="SAM" id="MobiDB-lite"/>
    </source>
</evidence>
<evidence type="ECO:0000313" key="3">
    <source>
        <dbReference type="EMBL" id="CAF4913745.1"/>
    </source>
</evidence>
<feature type="region of interest" description="Disordered" evidence="1">
    <location>
        <begin position="34"/>
        <end position="74"/>
    </location>
</feature>
<dbReference type="Proteomes" id="UP000681720">
    <property type="component" value="Unassembled WGS sequence"/>
</dbReference>
<evidence type="ECO:0000313" key="2">
    <source>
        <dbReference type="EMBL" id="CAF4823963.1"/>
    </source>
</evidence>
<dbReference type="EMBL" id="CAJOBJ010155330">
    <property type="protein sequence ID" value="CAF4823963.1"/>
    <property type="molecule type" value="Genomic_DNA"/>
</dbReference>
<dbReference type="Proteomes" id="UP000676336">
    <property type="component" value="Unassembled WGS sequence"/>
</dbReference>